<dbReference type="OrthoDB" id="8456465at2"/>
<dbReference type="Proteomes" id="UP000198862">
    <property type="component" value="Unassembled WGS sequence"/>
</dbReference>
<dbReference type="InterPro" id="IPR052026">
    <property type="entry name" value="ExeA_AAA_ATPase_DNA-bind"/>
</dbReference>
<dbReference type="Gene3D" id="3.40.50.300">
    <property type="entry name" value="P-loop containing nucleotide triphosphate hydrolases"/>
    <property type="match status" value="1"/>
</dbReference>
<keyword evidence="3" id="KW-1185">Reference proteome</keyword>
<dbReference type="Pfam" id="PF13401">
    <property type="entry name" value="AAA_22"/>
    <property type="match status" value="1"/>
</dbReference>
<gene>
    <name evidence="2" type="ORF">SAMN02745724_04803</name>
</gene>
<accession>A0A1I1T7C2</accession>
<dbReference type="AlphaFoldDB" id="A0A1I1T7C2"/>
<dbReference type="SUPFAM" id="SSF52540">
    <property type="entry name" value="P-loop containing nucleoside triphosphate hydrolases"/>
    <property type="match status" value="1"/>
</dbReference>
<dbReference type="STRING" id="1123010.SAMN02745724_04803"/>
<protein>
    <submittedName>
        <fullName evidence="2">AAA domain-containing protein</fullName>
    </submittedName>
</protein>
<reference evidence="2 3" key="1">
    <citation type="submission" date="2016-10" db="EMBL/GenBank/DDBJ databases">
        <authorList>
            <person name="de Groot N.N."/>
        </authorList>
    </citation>
    <scope>NUCLEOTIDE SEQUENCE [LARGE SCALE GENOMIC DNA]</scope>
    <source>
        <strain evidence="2 3">DSM 6059</strain>
    </source>
</reference>
<name>A0A1I1T7C2_9GAMM</name>
<evidence type="ECO:0000313" key="2">
    <source>
        <dbReference type="EMBL" id="SFD54506.1"/>
    </source>
</evidence>
<dbReference type="PANTHER" id="PTHR35894:SF1">
    <property type="entry name" value="PHOSPHORIBULOKINASE _ URIDINE KINASE FAMILY"/>
    <property type="match status" value="1"/>
</dbReference>
<evidence type="ECO:0000313" key="3">
    <source>
        <dbReference type="Proteomes" id="UP000198862"/>
    </source>
</evidence>
<feature type="domain" description="ORC1/DEAH AAA+ ATPase" evidence="1">
    <location>
        <begin position="201"/>
        <end position="318"/>
    </location>
</feature>
<evidence type="ECO:0000259" key="1">
    <source>
        <dbReference type="Pfam" id="PF13401"/>
    </source>
</evidence>
<dbReference type="RefSeq" id="WP_091990785.1">
    <property type="nucleotide sequence ID" value="NZ_FOLO01000067.1"/>
</dbReference>
<dbReference type="PANTHER" id="PTHR35894">
    <property type="entry name" value="GENERAL SECRETION PATHWAY PROTEIN A-RELATED"/>
    <property type="match status" value="1"/>
</dbReference>
<organism evidence="2 3">
    <name type="scientific">Pseudoalteromonas denitrificans DSM 6059</name>
    <dbReference type="NCBI Taxonomy" id="1123010"/>
    <lineage>
        <taxon>Bacteria</taxon>
        <taxon>Pseudomonadati</taxon>
        <taxon>Pseudomonadota</taxon>
        <taxon>Gammaproteobacteria</taxon>
        <taxon>Alteromonadales</taxon>
        <taxon>Pseudoalteromonadaceae</taxon>
        <taxon>Pseudoalteromonas</taxon>
    </lineage>
</organism>
<dbReference type="InterPro" id="IPR049945">
    <property type="entry name" value="AAA_22"/>
</dbReference>
<sequence length="420" mass="47004">MNFTEHYTAKDKKHVLLMNDEIDNFNITETELNCGYAYSQIKTVLAGESPVRPTKLISALWEHIFPNTNADELESTVSKFNPIFNDEDKILCSRIKMRLHSKEMRDQAISASTIAKLIDRSPATVSQLINGKYKAVPTSLLEKIWHTIAPIDLVQADKNAQAEDTSDAPSKEKIILKYGEEPFIQTEVSEMIRLACNQAKQQRRFSVISGLPGVGKSKALAEFVKNNTDTILIDGGEEINSKSIVEELCSKLGLVKASNTAVNIKRIIKVLQNGPSRVIILDEADKCKPNAMDPLRTISDKALIGVSLVGNSSLVDKLQSQERYELIASRVCFWPKPIAQVCVEDIRSLFLKLTQGTLVLADDSDKWWIWLHKRVEGNARELVNNLLPHLLNFSYKNMGKKIDKAMVNSIFASVLNKPAI</sequence>
<dbReference type="GO" id="GO:0016887">
    <property type="term" value="F:ATP hydrolysis activity"/>
    <property type="evidence" value="ECO:0007669"/>
    <property type="project" value="InterPro"/>
</dbReference>
<dbReference type="InterPro" id="IPR027417">
    <property type="entry name" value="P-loop_NTPase"/>
</dbReference>
<dbReference type="EMBL" id="FOLO01000067">
    <property type="protein sequence ID" value="SFD54506.1"/>
    <property type="molecule type" value="Genomic_DNA"/>
</dbReference>
<proteinExistence type="predicted"/>